<comment type="caution">
    <text evidence="2">The sequence shown here is derived from an EMBL/GenBank/DDBJ whole genome shotgun (WGS) entry which is preliminary data.</text>
</comment>
<keyword evidence="3" id="KW-1185">Reference proteome</keyword>
<dbReference type="AlphaFoldDB" id="A0A8J5J4P9"/>
<evidence type="ECO:0000256" key="1">
    <source>
        <dbReference type="SAM" id="MobiDB-lite"/>
    </source>
</evidence>
<feature type="region of interest" description="Disordered" evidence="1">
    <location>
        <begin position="198"/>
        <end position="239"/>
    </location>
</feature>
<proteinExistence type="predicted"/>
<name>A0A8J5J4P9_9STRA</name>
<accession>A0A8J5J4P9</accession>
<organism evidence="2 3">
    <name type="scientific">Phytophthora aleatoria</name>
    <dbReference type="NCBI Taxonomy" id="2496075"/>
    <lineage>
        <taxon>Eukaryota</taxon>
        <taxon>Sar</taxon>
        <taxon>Stramenopiles</taxon>
        <taxon>Oomycota</taxon>
        <taxon>Peronosporomycetes</taxon>
        <taxon>Peronosporales</taxon>
        <taxon>Peronosporaceae</taxon>
        <taxon>Phytophthora</taxon>
    </lineage>
</organism>
<reference evidence="2" key="1">
    <citation type="submission" date="2021-01" db="EMBL/GenBank/DDBJ databases">
        <title>Phytophthora aleatoria, a newly-described species from Pinus radiata is distinct from Phytophthora cactorum isolates based on comparative genomics.</title>
        <authorList>
            <person name="Mcdougal R."/>
            <person name="Panda P."/>
            <person name="Williams N."/>
            <person name="Studholme D.J."/>
        </authorList>
    </citation>
    <scope>NUCLEOTIDE SEQUENCE</scope>
    <source>
        <strain evidence="2">NZFS 4037</strain>
    </source>
</reference>
<protein>
    <submittedName>
        <fullName evidence="2">Uncharacterized protein</fullName>
    </submittedName>
</protein>
<dbReference type="Proteomes" id="UP000709295">
    <property type="component" value="Unassembled WGS sequence"/>
</dbReference>
<evidence type="ECO:0000313" key="2">
    <source>
        <dbReference type="EMBL" id="KAG6957130.1"/>
    </source>
</evidence>
<feature type="compositionally biased region" description="Acidic residues" evidence="1">
    <location>
        <begin position="201"/>
        <end position="213"/>
    </location>
</feature>
<dbReference type="EMBL" id="JAENGY010000751">
    <property type="protein sequence ID" value="KAG6957130.1"/>
    <property type="molecule type" value="Genomic_DNA"/>
</dbReference>
<evidence type="ECO:0000313" key="3">
    <source>
        <dbReference type="Proteomes" id="UP000709295"/>
    </source>
</evidence>
<gene>
    <name evidence="2" type="ORF">JG688_00011100</name>
</gene>
<sequence>MDKRKTRTEEDEWLKGQQSQTPKQLWAHCNMLTNYQVWVTYRLATLQLNLYYVGKEHGQGCPLDDRCTDTNITTTHLVWRCKRVHIFWSKLLAHWLGKEVSEQLLLAHQDYMASRQAPPIGELFQRRMIEPYGQWTSEFADAARRLWWGMGYTLLWQIRNQVVHEGKHWSTHQQLEYMWGRCLRQLRAVAEREIIRPSQQVDDESTNDSEDSANEIAAKELIRASENGSDKEEDEEEKLEEILEAIVQASSQQ</sequence>